<dbReference type="EMBL" id="CM055747">
    <property type="protein sequence ID" value="KAJ7996734.1"/>
    <property type="molecule type" value="Genomic_DNA"/>
</dbReference>
<reference evidence="1" key="1">
    <citation type="submission" date="2021-05" db="EMBL/GenBank/DDBJ databases">
        <authorList>
            <person name="Pan Q."/>
            <person name="Jouanno E."/>
            <person name="Zahm M."/>
            <person name="Klopp C."/>
            <person name="Cabau C."/>
            <person name="Louis A."/>
            <person name="Berthelot C."/>
            <person name="Parey E."/>
            <person name="Roest Crollius H."/>
            <person name="Montfort J."/>
            <person name="Robinson-Rechavi M."/>
            <person name="Bouchez O."/>
            <person name="Lampietro C."/>
            <person name="Lopez Roques C."/>
            <person name="Donnadieu C."/>
            <person name="Postlethwait J."/>
            <person name="Bobe J."/>
            <person name="Dillon D."/>
            <person name="Chandos A."/>
            <person name="von Hippel F."/>
            <person name="Guiguen Y."/>
        </authorList>
    </citation>
    <scope>NUCLEOTIDE SEQUENCE</scope>
    <source>
        <strain evidence="1">YG-Jan2019</strain>
    </source>
</reference>
<gene>
    <name evidence="1" type="ORF">DPEC_G00240100</name>
</gene>
<accession>A0ACC2FZA4</accession>
<keyword evidence="2" id="KW-1185">Reference proteome</keyword>
<protein>
    <submittedName>
        <fullName evidence="1">Uncharacterized protein</fullName>
    </submittedName>
</protein>
<name>A0ACC2FZA4_DALPE</name>
<sequence>MDTITRKIKKHNKENAKPCSGPSKSLRAVPTKTLAAPSSRKRVDLGKDGASEGKTERKDVKVPVADDLKRRHTLSQAFLTKQAERQKKQVADTTKRPATVPTKPVPGTYKGKVVQSKISSFRKPGGLEGASKATKTSVPKAESQNPGNASTVRSKSVSDMPVRGLFKTAQSSQPSRSKSVSDGPPPVSRCLVPSSGRPTGSRSAVPPARTVLFTAACPSSTTSAVRSKVNKPQSTKLTKTVAMDKKVHKPPCFSSLSQYRAHTDTAEERRAKLADWLASKGKILKRPPISASAPRSKQVLKPEPKIRPEVIQQETIIADPEPVSQPENSPVFSEPKTCTLTPMIMNTTLDLIDNSDTDCLPVDPEISMNDVVVNLCEALEAMTTPSACLNEEPQEKSYKCEEKMESTPNNDLDKDSEVGGEAAEQKTRKCHFKEVDGDYGLVERTAEVEGASMVKYSVKTTPYLQSVKRTIDGGACGSGSRRKGTIKDLKFLTPVRRSSRIQRNSCRLPGMLADHDTCVSSLAELVNMDDDANAYIFRRNPAILSDLPDHHKDLERI</sequence>
<dbReference type="Proteomes" id="UP001157502">
    <property type="component" value="Chromosome 20"/>
</dbReference>
<proteinExistence type="predicted"/>
<comment type="caution">
    <text evidence="1">The sequence shown here is derived from an EMBL/GenBank/DDBJ whole genome shotgun (WGS) entry which is preliminary data.</text>
</comment>
<evidence type="ECO:0000313" key="2">
    <source>
        <dbReference type="Proteomes" id="UP001157502"/>
    </source>
</evidence>
<organism evidence="1 2">
    <name type="scientific">Dallia pectoralis</name>
    <name type="common">Alaska blackfish</name>
    <dbReference type="NCBI Taxonomy" id="75939"/>
    <lineage>
        <taxon>Eukaryota</taxon>
        <taxon>Metazoa</taxon>
        <taxon>Chordata</taxon>
        <taxon>Craniata</taxon>
        <taxon>Vertebrata</taxon>
        <taxon>Euteleostomi</taxon>
        <taxon>Actinopterygii</taxon>
        <taxon>Neopterygii</taxon>
        <taxon>Teleostei</taxon>
        <taxon>Protacanthopterygii</taxon>
        <taxon>Esociformes</taxon>
        <taxon>Umbridae</taxon>
        <taxon>Dallia</taxon>
    </lineage>
</organism>
<evidence type="ECO:0000313" key="1">
    <source>
        <dbReference type="EMBL" id="KAJ7996734.1"/>
    </source>
</evidence>